<keyword evidence="3 8" id="KW-1134">Transmembrane beta strand</keyword>
<keyword evidence="2 8" id="KW-0813">Transport</keyword>
<dbReference type="AlphaFoldDB" id="A0A7X0B400"/>
<keyword evidence="13" id="KW-1185">Reference proteome</keyword>
<dbReference type="Proteomes" id="UP000539175">
    <property type="component" value="Unassembled WGS sequence"/>
</dbReference>
<name>A0A7X0B400_9PROT</name>
<dbReference type="SUPFAM" id="SSF56935">
    <property type="entry name" value="Porins"/>
    <property type="match status" value="1"/>
</dbReference>
<dbReference type="CDD" id="cd01347">
    <property type="entry name" value="ligand_gated_channel"/>
    <property type="match status" value="1"/>
</dbReference>
<evidence type="ECO:0000259" key="10">
    <source>
        <dbReference type="Pfam" id="PF00593"/>
    </source>
</evidence>
<dbReference type="GO" id="GO:0009279">
    <property type="term" value="C:cell outer membrane"/>
    <property type="evidence" value="ECO:0007669"/>
    <property type="project" value="UniProtKB-SubCell"/>
</dbReference>
<evidence type="ECO:0000256" key="3">
    <source>
        <dbReference type="ARBA" id="ARBA00022452"/>
    </source>
</evidence>
<proteinExistence type="inferred from homology"/>
<dbReference type="InterPro" id="IPR012910">
    <property type="entry name" value="Plug_dom"/>
</dbReference>
<dbReference type="Pfam" id="PF00593">
    <property type="entry name" value="TonB_dep_Rec_b-barrel"/>
    <property type="match status" value="1"/>
</dbReference>
<protein>
    <submittedName>
        <fullName evidence="12">Iron complex outermembrane receptor protein</fullName>
    </submittedName>
</protein>
<evidence type="ECO:0000313" key="12">
    <source>
        <dbReference type="EMBL" id="MBB6255319.1"/>
    </source>
</evidence>
<dbReference type="InterPro" id="IPR000531">
    <property type="entry name" value="Beta-barrel_TonB"/>
</dbReference>
<evidence type="ECO:0000256" key="9">
    <source>
        <dbReference type="RuleBase" id="RU003357"/>
    </source>
</evidence>
<dbReference type="PROSITE" id="PS52016">
    <property type="entry name" value="TONB_DEPENDENT_REC_3"/>
    <property type="match status" value="1"/>
</dbReference>
<evidence type="ECO:0000256" key="1">
    <source>
        <dbReference type="ARBA" id="ARBA00004571"/>
    </source>
</evidence>
<comment type="subcellular location">
    <subcellularLocation>
        <location evidence="1 8">Cell outer membrane</location>
        <topology evidence="1 8">Multi-pass membrane protein</topology>
    </subcellularLocation>
</comment>
<dbReference type="Gene3D" id="2.170.130.10">
    <property type="entry name" value="TonB-dependent receptor, plug domain"/>
    <property type="match status" value="1"/>
</dbReference>
<dbReference type="PANTHER" id="PTHR47234:SF3">
    <property type="entry name" value="SECRETIN_TONB SHORT N-TERMINAL DOMAIN-CONTAINING PROTEIN"/>
    <property type="match status" value="1"/>
</dbReference>
<evidence type="ECO:0000256" key="6">
    <source>
        <dbReference type="ARBA" id="ARBA00023136"/>
    </source>
</evidence>
<accession>A0A7X0B400</accession>
<dbReference type="InterPro" id="IPR039426">
    <property type="entry name" value="TonB-dep_rcpt-like"/>
</dbReference>
<evidence type="ECO:0000256" key="7">
    <source>
        <dbReference type="ARBA" id="ARBA00023237"/>
    </source>
</evidence>
<dbReference type="EMBL" id="JACIIZ010000030">
    <property type="protein sequence ID" value="MBB6255319.1"/>
    <property type="molecule type" value="Genomic_DNA"/>
</dbReference>
<feature type="domain" description="TonB-dependent receptor-like beta-barrel" evidence="10">
    <location>
        <begin position="274"/>
        <end position="778"/>
    </location>
</feature>
<evidence type="ECO:0000256" key="2">
    <source>
        <dbReference type="ARBA" id="ARBA00022448"/>
    </source>
</evidence>
<keyword evidence="12" id="KW-0675">Receptor</keyword>
<organism evidence="12 13">
    <name type="scientific">Nitrospirillum iridis</name>
    <dbReference type="NCBI Taxonomy" id="765888"/>
    <lineage>
        <taxon>Bacteria</taxon>
        <taxon>Pseudomonadati</taxon>
        <taxon>Pseudomonadota</taxon>
        <taxon>Alphaproteobacteria</taxon>
        <taxon>Rhodospirillales</taxon>
        <taxon>Azospirillaceae</taxon>
        <taxon>Nitrospirillum</taxon>
    </lineage>
</organism>
<sequence length="824" mass="88049">MTTAILAISQSSAWAADDAADDGLSTIVVTGTRISRAANQTMSPVSVISSDQLSATGRASLKDALIAIDPSYANSPVYAGQLGFAGKAATLRGLAANETLVLINGRRRHSQALPYVSGSSAGQSPTDLDLIPASAIDHVEVLRDGAAAQYGSDAIAGVINIILKSSDHGGSADLSYGQYGETVGKLGDFGRTESAQLSQGFTLGDGGFVTVFADLLNAANTNYGGYVPYTTRIYPLVNGQPDPRENQDRYKQIAGQPARKKAAVGYNLETGLNDDVTAYSNATYTYRHSAGFTWYRTAASAQNIPSIYPDGYMPELVTNDSDYQVIAGLKGKDFLGWAWDVSSSLGQDVVHAYNNGTLNPSLGTASPRDFYLGSLISTEWVNDVDLKRQVDTTLFKAPLTVAVGGEFRLNGFKEGEGEYLSYANGGYVFPAGQTNAGIKPNPGASGVSGFTPADAGSHWRHDWAGYVDLDQRLTDRWEVGLAGRYEFYNDVANTLSGKVSTRYDLVDGLLAVRGNINSGFHAPSLQQQFFSSTTNSYTTVAGVQKPLSAVTAAVNNPMAIALGGRDLKPEKSVNKSVGVVLTPFKDFEASVDAYQINVTNQIVPVTMSTATTGGAAVRKILQAAGYALNAANEYSVVYERNAANTVTKGIDLSISYRTHHGDLGDVTWTVQSNQNFHAINSINPLASALTAAGVAAVDRQTIGYLTTVYPRNVTRFSATWFIDDFDVTPRVSRYSQARNLSNNGAAADETVKPAFIFDLDLGWRVTEYLKLSIGGQNIFNKRPETLSAVAQSYSGFPQVNPNYSTVSPYGDDGGYYYAKASFKW</sequence>
<evidence type="ECO:0000256" key="4">
    <source>
        <dbReference type="ARBA" id="ARBA00022692"/>
    </source>
</evidence>
<keyword evidence="5 9" id="KW-0798">TonB box</keyword>
<evidence type="ECO:0000313" key="13">
    <source>
        <dbReference type="Proteomes" id="UP000539175"/>
    </source>
</evidence>
<comment type="caution">
    <text evidence="12">The sequence shown here is derived from an EMBL/GenBank/DDBJ whole genome shotgun (WGS) entry which is preliminary data.</text>
</comment>
<evidence type="ECO:0000256" key="8">
    <source>
        <dbReference type="PROSITE-ProRule" id="PRU01360"/>
    </source>
</evidence>
<keyword evidence="6 8" id="KW-0472">Membrane</keyword>
<evidence type="ECO:0000256" key="5">
    <source>
        <dbReference type="ARBA" id="ARBA00023077"/>
    </source>
</evidence>
<dbReference type="InterPro" id="IPR037066">
    <property type="entry name" value="Plug_dom_sf"/>
</dbReference>
<gene>
    <name evidence="12" type="ORF">FHS74_005918</name>
</gene>
<feature type="domain" description="TonB-dependent receptor plug" evidence="11">
    <location>
        <begin position="39"/>
        <end position="158"/>
    </location>
</feature>
<dbReference type="RefSeq" id="WP_184807830.1">
    <property type="nucleotide sequence ID" value="NZ_JACIIZ010000030.1"/>
</dbReference>
<keyword evidence="4 8" id="KW-0812">Transmembrane</keyword>
<dbReference type="PANTHER" id="PTHR47234">
    <property type="match status" value="1"/>
</dbReference>
<keyword evidence="7 8" id="KW-0998">Cell outer membrane</keyword>
<reference evidence="12 13" key="1">
    <citation type="submission" date="2020-08" db="EMBL/GenBank/DDBJ databases">
        <title>Genomic Encyclopedia of Type Strains, Phase IV (KMG-IV): sequencing the most valuable type-strain genomes for metagenomic binning, comparative biology and taxonomic classification.</title>
        <authorList>
            <person name="Goeker M."/>
        </authorList>
    </citation>
    <scope>NUCLEOTIDE SEQUENCE [LARGE SCALE GENOMIC DNA]</scope>
    <source>
        <strain evidence="12 13">DSM 22198</strain>
    </source>
</reference>
<dbReference type="Pfam" id="PF07715">
    <property type="entry name" value="Plug"/>
    <property type="match status" value="1"/>
</dbReference>
<evidence type="ECO:0000259" key="11">
    <source>
        <dbReference type="Pfam" id="PF07715"/>
    </source>
</evidence>
<dbReference type="InterPro" id="IPR036942">
    <property type="entry name" value="Beta-barrel_TonB_sf"/>
</dbReference>
<comment type="similarity">
    <text evidence="8 9">Belongs to the TonB-dependent receptor family.</text>
</comment>
<dbReference type="Gene3D" id="2.40.170.20">
    <property type="entry name" value="TonB-dependent receptor, beta-barrel domain"/>
    <property type="match status" value="1"/>
</dbReference>